<gene>
    <name evidence="1" type="ORF">CEXT_691441</name>
</gene>
<dbReference type="Proteomes" id="UP001054945">
    <property type="component" value="Unassembled WGS sequence"/>
</dbReference>
<keyword evidence="2" id="KW-1185">Reference proteome</keyword>
<accession>A0AAV4UL74</accession>
<sequence>MFCCYYIYSCFMDWIDYDLAADAKDMLNMMGTSDNRKTSNGNRLEKLFSLTKWMYENYNRAFTKKIALMQCYRCKQYFMDQIHQMLGQP</sequence>
<dbReference type="EMBL" id="BPLR01013047">
    <property type="protein sequence ID" value="GIY58339.1"/>
    <property type="molecule type" value="Genomic_DNA"/>
</dbReference>
<organism evidence="1 2">
    <name type="scientific">Caerostris extrusa</name>
    <name type="common">Bark spider</name>
    <name type="synonym">Caerostris bankana</name>
    <dbReference type="NCBI Taxonomy" id="172846"/>
    <lineage>
        <taxon>Eukaryota</taxon>
        <taxon>Metazoa</taxon>
        <taxon>Ecdysozoa</taxon>
        <taxon>Arthropoda</taxon>
        <taxon>Chelicerata</taxon>
        <taxon>Arachnida</taxon>
        <taxon>Araneae</taxon>
        <taxon>Araneomorphae</taxon>
        <taxon>Entelegynae</taxon>
        <taxon>Araneoidea</taxon>
        <taxon>Araneidae</taxon>
        <taxon>Caerostris</taxon>
    </lineage>
</organism>
<protein>
    <submittedName>
        <fullName evidence="1">Uncharacterized protein</fullName>
    </submittedName>
</protein>
<evidence type="ECO:0000313" key="1">
    <source>
        <dbReference type="EMBL" id="GIY58339.1"/>
    </source>
</evidence>
<evidence type="ECO:0000313" key="2">
    <source>
        <dbReference type="Proteomes" id="UP001054945"/>
    </source>
</evidence>
<reference evidence="1 2" key="1">
    <citation type="submission" date="2021-06" db="EMBL/GenBank/DDBJ databases">
        <title>Caerostris extrusa draft genome.</title>
        <authorList>
            <person name="Kono N."/>
            <person name="Arakawa K."/>
        </authorList>
    </citation>
    <scope>NUCLEOTIDE SEQUENCE [LARGE SCALE GENOMIC DNA]</scope>
</reference>
<comment type="caution">
    <text evidence="1">The sequence shown here is derived from an EMBL/GenBank/DDBJ whole genome shotgun (WGS) entry which is preliminary data.</text>
</comment>
<proteinExistence type="predicted"/>
<dbReference type="AlphaFoldDB" id="A0AAV4UL74"/>
<name>A0AAV4UL74_CAEEX</name>